<dbReference type="InterPro" id="IPR029028">
    <property type="entry name" value="Alpha/beta_knot_MTases"/>
</dbReference>
<keyword evidence="16" id="KW-1185">Reference proteome</keyword>
<dbReference type="GO" id="GO:0070475">
    <property type="term" value="P:rRNA base methylation"/>
    <property type="evidence" value="ECO:0007669"/>
    <property type="project" value="TreeGrafter"/>
</dbReference>
<evidence type="ECO:0000259" key="13">
    <source>
        <dbReference type="Pfam" id="PF04452"/>
    </source>
</evidence>
<evidence type="ECO:0000256" key="1">
    <source>
        <dbReference type="ARBA" id="ARBA00004496"/>
    </source>
</evidence>
<dbReference type="InterPro" id="IPR015947">
    <property type="entry name" value="PUA-like_sf"/>
</dbReference>
<keyword evidence="7 12" id="KW-0489">Methyltransferase</keyword>
<comment type="catalytic activity">
    <reaction evidence="11 12">
        <text>uridine(1498) in 16S rRNA + S-adenosyl-L-methionine = N(3)-methyluridine(1498) in 16S rRNA + S-adenosyl-L-homocysteine + H(+)</text>
        <dbReference type="Rhea" id="RHEA:42920"/>
        <dbReference type="Rhea" id="RHEA-COMP:10283"/>
        <dbReference type="Rhea" id="RHEA-COMP:10284"/>
        <dbReference type="ChEBI" id="CHEBI:15378"/>
        <dbReference type="ChEBI" id="CHEBI:57856"/>
        <dbReference type="ChEBI" id="CHEBI:59789"/>
        <dbReference type="ChEBI" id="CHEBI:65315"/>
        <dbReference type="ChEBI" id="CHEBI:74502"/>
        <dbReference type="EC" id="2.1.1.193"/>
    </reaction>
</comment>
<dbReference type="SUPFAM" id="SSF88697">
    <property type="entry name" value="PUA domain-like"/>
    <property type="match status" value="1"/>
</dbReference>
<dbReference type="AlphaFoldDB" id="A0A5J4JZL3"/>
<feature type="domain" description="Ribosomal RNA small subunit methyltransferase E methyltransferase" evidence="13">
    <location>
        <begin position="82"/>
        <end position="253"/>
    </location>
</feature>
<dbReference type="InterPro" id="IPR046887">
    <property type="entry name" value="RsmE_PUA-like"/>
</dbReference>
<accession>A0A5J4JZL3</accession>
<keyword evidence="9 12" id="KW-0949">S-adenosyl-L-methionine</keyword>
<dbReference type="CDD" id="cd18084">
    <property type="entry name" value="RsmE-like"/>
    <property type="match status" value="1"/>
</dbReference>
<dbReference type="InterPro" id="IPR006700">
    <property type="entry name" value="RsmE"/>
</dbReference>
<dbReference type="GO" id="GO:0005737">
    <property type="term" value="C:cytoplasm"/>
    <property type="evidence" value="ECO:0007669"/>
    <property type="project" value="UniProtKB-SubCell"/>
</dbReference>
<evidence type="ECO:0000256" key="10">
    <source>
        <dbReference type="ARBA" id="ARBA00025699"/>
    </source>
</evidence>
<comment type="function">
    <text evidence="10 12">Specifically methylates the N3 position of the uracil ring of uridine 1498 (m3U1498) in 16S rRNA. Acts on the fully assembled 30S ribosomal subunit.</text>
</comment>
<evidence type="ECO:0000256" key="9">
    <source>
        <dbReference type="ARBA" id="ARBA00022691"/>
    </source>
</evidence>
<dbReference type="PANTHER" id="PTHR30027">
    <property type="entry name" value="RIBOSOMAL RNA SMALL SUBUNIT METHYLTRANSFERASE E"/>
    <property type="match status" value="1"/>
</dbReference>
<dbReference type="SUPFAM" id="SSF75217">
    <property type="entry name" value="alpha/beta knot"/>
    <property type="match status" value="1"/>
</dbReference>
<dbReference type="PANTHER" id="PTHR30027:SF3">
    <property type="entry name" value="16S RRNA (URACIL(1498)-N(3))-METHYLTRANSFERASE"/>
    <property type="match status" value="1"/>
</dbReference>
<evidence type="ECO:0000259" key="14">
    <source>
        <dbReference type="Pfam" id="PF20260"/>
    </source>
</evidence>
<comment type="caution">
    <text evidence="15">The sequence shown here is derived from an EMBL/GenBank/DDBJ whole genome shotgun (WGS) entry which is preliminary data.</text>
</comment>
<dbReference type="Pfam" id="PF04452">
    <property type="entry name" value="Methyltrans_RNA"/>
    <property type="match status" value="1"/>
</dbReference>
<dbReference type="InterPro" id="IPR029026">
    <property type="entry name" value="tRNA_m1G_MTases_N"/>
</dbReference>
<evidence type="ECO:0000256" key="3">
    <source>
        <dbReference type="ARBA" id="ARBA00012328"/>
    </source>
</evidence>
<dbReference type="Proteomes" id="UP000334820">
    <property type="component" value="Unassembled WGS sequence"/>
</dbReference>
<dbReference type="NCBIfam" id="NF008692">
    <property type="entry name" value="PRK11713.1-5"/>
    <property type="match status" value="1"/>
</dbReference>
<evidence type="ECO:0000313" key="16">
    <source>
        <dbReference type="Proteomes" id="UP000334820"/>
    </source>
</evidence>
<dbReference type="RefSeq" id="WP_151727307.1">
    <property type="nucleotide sequence ID" value="NZ_BKZV01000001.1"/>
</dbReference>
<comment type="subcellular location">
    <subcellularLocation>
        <location evidence="1 12">Cytoplasm</location>
    </subcellularLocation>
</comment>
<proteinExistence type="inferred from homology"/>
<dbReference type="Gene3D" id="3.40.1280.10">
    <property type="match status" value="1"/>
</dbReference>
<keyword evidence="8 12" id="KW-0808">Transferase</keyword>
<evidence type="ECO:0000256" key="12">
    <source>
        <dbReference type="PIRNR" id="PIRNR015601"/>
    </source>
</evidence>
<comment type="similarity">
    <text evidence="2 12">Belongs to the RNA methyltransferase RsmE family.</text>
</comment>
<feature type="domain" description="Ribosomal RNA small subunit methyltransferase E PUA-like" evidence="14">
    <location>
        <begin position="35"/>
        <end position="70"/>
    </location>
</feature>
<gene>
    <name evidence="15" type="ORF">KTAU_10810</name>
</gene>
<organism evidence="15 16">
    <name type="scientific">Thermogemmatispora aurantia</name>
    <dbReference type="NCBI Taxonomy" id="2045279"/>
    <lineage>
        <taxon>Bacteria</taxon>
        <taxon>Bacillati</taxon>
        <taxon>Chloroflexota</taxon>
        <taxon>Ktedonobacteria</taxon>
        <taxon>Thermogemmatisporales</taxon>
        <taxon>Thermogemmatisporaceae</taxon>
        <taxon>Thermogemmatispora</taxon>
    </lineage>
</organism>
<reference evidence="15 16" key="1">
    <citation type="journal article" date="2019" name="Int. J. Syst. Evol. Microbiol.">
        <title>Thermogemmatispora aurantia sp. nov. and Thermogemmatispora argillosa sp. nov., within the class Ktedonobacteria, and emended description of the genus Thermogemmatispora.</title>
        <authorList>
            <person name="Zheng Y."/>
            <person name="Wang C.M."/>
            <person name="Sakai Y."/>
            <person name="Abe K."/>
            <person name="Yokota A."/>
            <person name="Yabe S."/>
        </authorList>
    </citation>
    <scope>NUCLEOTIDE SEQUENCE [LARGE SCALE GENOMIC DNA]</scope>
    <source>
        <strain evidence="15 16">A1-2</strain>
    </source>
</reference>
<dbReference type="GO" id="GO:0070042">
    <property type="term" value="F:rRNA (uridine-N3-)-methyltransferase activity"/>
    <property type="evidence" value="ECO:0007669"/>
    <property type="project" value="TreeGrafter"/>
</dbReference>
<dbReference type="Pfam" id="PF20260">
    <property type="entry name" value="PUA_4"/>
    <property type="match status" value="1"/>
</dbReference>
<protein>
    <recommendedName>
        <fullName evidence="4 12">Ribosomal RNA small subunit methyltransferase E</fullName>
        <ecNumber evidence="3 12">2.1.1.193</ecNumber>
    </recommendedName>
</protein>
<dbReference type="NCBIfam" id="TIGR00046">
    <property type="entry name" value="RsmE family RNA methyltransferase"/>
    <property type="match status" value="1"/>
</dbReference>
<evidence type="ECO:0000256" key="4">
    <source>
        <dbReference type="ARBA" id="ARBA00013673"/>
    </source>
</evidence>
<evidence type="ECO:0000256" key="2">
    <source>
        <dbReference type="ARBA" id="ARBA00005528"/>
    </source>
</evidence>
<evidence type="ECO:0000256" key="5">
    <source>
        <dbReference type="ARBA" id="ARBA00022490"/>
    </source>
</evidence>
<sequence length="268" mass="29532">MHRFFISPELLAQTSRPSLHRVMLPAAVAHQVRDVLRLTPGEHVVLLDNSGDEIEARIVQTGRSGVEVEIVERRKGRSEGCLRLVLYQGLLKSARFEWILEKGTELGISAFVPLRCQRSQIGLEELGATKVQRWQRILQEAAEQCGRTRLPALLPVRSLSQALAELPADALIVMPWEQERRLSLRAALRACRRQVHEALAMGGPLTVALFIGPEGGLAPEEVALARECGALIVSLGPRILRAETAALVAAASILYEYEDEEEQTGETG</sequence>
<evidence type="ECO:0000256" key="8">
    <source>
        <dbReference type="ARBA" id="ARBA00022679"/>
    </source>
</evidence>
<evidence type="ECO:0000313" key="15">
    <source>
        <dbReference type="EMBL" id="GER82444.1"/>
    </source>
</evidence>
<dbReference type="PIRSF" id="PIRSF015601">
    <property type="entry name" value="MTase_slr0722"/>
    <property type="match status" value="1"/>
</dbReference>
<evidence type="ECO:0000256" key="6">
    <source>
        <dbReference type="ARBA" id="ARBA00022552"/>
    </source>
</evidence>
<evidence type="ECO:0000256" key="11">
    <source>
        <dbReference type="ARBA" id="ARBA00047944"/>
    </source>
</evidence>
<dbReference type="EC" id="2.1.1.193" evidence="3 12"/>
<dbReference type="EMBL" id="BKZV01000001">
    <property type="protein sequence ID" value="GER82444.1"/>
    <property type="molecule type" value="Genomic_DNA"/>
</dbReference>
<keyword evidence="6 12" id="KW-0698">rRNA processing</keyword>
<keyword evidence="5 12" id="KW-0963">Cytoplasm</keyword>
<name>A0A5J4JZL3_9CHLR</name>
<dbReference type="InterPro" id="IPR046886">
    <property type="entry name" value="RsmE_MTase_dom"/>
</dbReference>
<evidence type="ECO:0000256" key="7">
    <source>
        <dbReference type="ARBA" id="ARBA00022603"/>
    </source>
</evidence>